<evidence type="ECO:0000313" key="3">
    <source>
        <dbReference type="Proteomes" id="UP000199584"/>
    </source>
</evidence>
<feature type="transmembrane region" description="Helical" evidence="1">
    <location>
        <begin position="12"/>
        <end position="29"/>
    </location>
</feature>
<dbReference type="AlphaFoldDB" id="A0A1I6E2D9"/>
<evidence type="ECO:0000256" key="1">
    <source>
        <dbReference type="SAM" id="Phobius"/>
    </source>
</evidence>
<dbReference type="RefSeq" id="WP_092485331.1">
    <property type="nucleotide sequence ID" value="NZ_FOYM01000023.1"/>
</dbReference>
<feature type="transmembrane region" description="Helical" evidence="1">
    <location>
        <begin position="184"/>
        <end position="202"/>
    </location>
</feature>
<keyword evidence="1" id="KW-1133">Transmembrane helix</keyword>
<feature type="transmembrane region" description="Helical" evidence="1">
    <location>
        <begin position="146"/>
        <end position="172"/>
    </location>
</feature>
<proteinExistence type="predicted"/>
<keyword evidence="3" id="KW-1185">Reference proteome</keyword>
<feature type="transmembrane region" description="Helical" evidence="1">
    <location>
        <begin position="50"/>
        <end position="73"/>
    </location>
</feature>
<gene>
    <name evidence="2" type="ORF">SAMN05660706_12368</name>
</gene>
<name>A0A1I6E2D9_9FIRM</name>
<sequence length="299" mass="35432">MFEQIDQKIVLFTYTLTATLLFKFIYNIFNTVGMIDVQKFLSSKDKKFFLIVNEFLGITILMISMTTSFLAIFNEHNWITKFLKNPNTIIYLIAINLILLIITWLLGAIYIIHQEMSRTFIKINIYKNLHTYLEAIENLTKRTHPYLNAITCLSCLLFFPVYSANYIVYLINKYSLSTKIEQCIAFNLLMYIIAYLIYRFYLYQETLYRKPTFKIVTIKTNDGQVFHDLYLYNHDDKHIFLGSEPNHITSNEYLVVSKEAIKYYLIKLEIYSWGKKVISEHGSSIYDLNIERPSNIIKF</sequence>
<keyword evidence="1" id="KW-0812">Transmembrane</keyword>
<organism evidence="2 3">
    <name type="scientific">Desulfoscipio geothermicus DSM 3669</name>
    <dbReference type="NCBI Taxonomy" id="1121426"/>
    <lineage>
        <taxon>Bacteria</taxon>
        <taxon>Bacillati</taxon>
        <taxon>Bacillota</taxon>
        <taxon>Clostridia</taxon>
        <taxon>Eubacteriales</taxon>
        <taxon>Desulfallaceae</taxon>
        <taxon>Desulfoscipio</taxon>
    </lineage>
</organism>
<accession>A0A1I6E2D9</accession>
<dbReference type="EMBL" id="FOYM01000023">
    <property type="protein sequence ID" value="SFR11787.1"/>
    <property type="molecule type" value="Genomic_DNA"/>
</dbReference>
<keyword evidence="1" id="KW-0472">Membrane</keyword>
<reference evidence="3" key="1">
    <citation type="submission" date="2016-10" db="EMBL/GenBank/DDBJ databases">
        <authorList>
            <person name="Varghese N."/>
            <person name="Submissions S."/>
        </authorList>
    </citation>
    <scope>NUCLEOTIDE SEQUENCE [LARGE SCALE GENOMIC DNA]</scope>
    <source>
        <strain evidence="3">DSM 3669</strain>
    </source>
</reference>
<evidence type="ECO:0000313" key="2">
    <source>
        <dbReference type="EMBL" id="SFR11787.1"/>
    </source>
</evidence>
<dbReference type="Proteomes" id="UP000199584">
    <property type="component" value="Unassembled WGS sequence"/>
</dbReference>
<protein>
    <submittedName>
        <fullName evidence="2">Uncharacterized protein</fullName>
    </submittedName>
</protein>
<feature type="transmembrane region" description="Helical" evidence="1">
    <location>
        <begin position="89"/>
        <end position="112"/>
    </location>
</feature>